<protein>
    <submittedName>
        <fullName evidence="6">S1C family serine protease</fullName>
    </submittedName>
</protein>
<dbReference type="PANTHER" id="PTHR43343">
    <property type="entry name" value="PEPTIDASE S12"/>
    <property type="match status" value="1"/>
</dbReference>
<evidence type="ECO:0000313" key="7">
    <source>
        <dbReference type="Proteomes" id="UP000831537"/>
    </source>
</evidence>
<dbReference type="GO" id="GO:0006508">
    <property type="term" value="P:proteolysis"/>
    <property type="evidence" value="ECO:0007669"/>
    <property type="project" value="UniProtKB-KW"/>
</dbReference>
<dbReference type="InterPro" id="IPR001940">
    <property type="entry name" value="Peptidase_S1C"/>
</dbReference>
<keyword evidence="3" id="KW-0720">Serine protease</keyword>
<keyword evidence="5" id="KW-1133">Transmembrane helix</keyword>
<keyword evidence="2" id="KW-0378">Hydrolase</keyword>
<gene>
    <name evidence="6" type="ORF">MUN87_00500</name>
</gene>
<dbReference type="InterPro" id="IPR009003">
    <property type="entry name" value="Peptidase_S1_PA"/>
</dbReference>
<evidence type="ECO:0000256" key="4">
    <source>
        <dbReference type="SAM" id="Coils"/>
    </source>
</evidence>
<reference evidence="6 7" key="1">
    <citation type="submission" date="2022-04" db="EMBL/GenBank/DDBJ databases">
        <title>Gracilibacillus sp. isolated from saltern.</title>
        <authorList>
            <person name="Won M."/>
            <person name="Lee C.-M."/>
            <person name="Woen H.-Y."/>
            <person name="Kwon S.-W."/>
        </authorList>
    </citation>
    <scope>NUCLEOTIDE SEQUENCE [LARGE SCALE GENOMIC DNA]</scope>
    <source>
        <strain evidence="6 7">SSPM10-3</strain>
    </source>
</reference>
<dbReference type="SUPFAM" id="SSF50494">
    <property type="entry name" value="Trypsin-like serine proteases"/>
    <property type="match status" value="1"/>
</dbReference>
<keyword evidence="4" id="KW-0175">Coiled coil</keyword>
<evidence type="ECO:0000256" key="3">
    <source>
        <dbReference type="ARBA" id="ARBA00022825"/>
    </source>
</evidence>
<evidence type="ECO:0000256" key="1">
    <source>
        <dbReference type="ARBA" id="ARBA00022670"/>
    </source>
</evidence>
<dbReference type="Gene3D" id="2.40.10.120">
    <property type="match status" value="1"/>
</dbReference>
<sequence>MFKYRKYIPITLTVLILLAAIITSFYLVINWNNQPLQVNNTLAASIKNNDSDTSLKNIIHQSQKSVVQIESTIDVTTKTGSGFLINNNGDIITNAHVVKDADSIVVKLSNTREYPAAIVGIGEEQDFAVIRIPDINDLEPIPLDTNQSIDIGDEIMAIGSPMGIQNSVSLGLIVGTDRSFTINDYQYDEVYQISANITHGNSGGPLILRSTGKVIGINSAGISDTDIGFSIPITQVAAKVSEWTSNVKEDELNYLSPLNQQVDKEKLEENVNYVADYFFDNIALRDYVNAYSLLGSQYQGQTSYTAFRQSFQNMIDLKVEKKSIKNIENEQAEMEINVKTTVRNNNYEETEKSMVYNMTIGYENDQLKILQLDKANE</sequence>
<keyword evidence="5" id="KW-0812">Transmembrane</keyword>
<dbReference type="Pfam" id="PF13365">
    <property type="entry name" value="Trypsin_2"/>
    <property type="match status" value="1"/>
</dbReference>
<feature type="coiled-coil region" evidence="4">
    <location>
        <begin position="317"/>
        <end position="344"/>
    </location>
</feature>
<evidence type="ECO:0000256" key="5">
    <source>
        <dbReference type="SAM" id="Phobius"/>
    </source>
</evidence>
<organism evidence="6 7">
    <name type="scientific">Gracilibacillus salinarum</name>
    <dbReference type="NCBI Taxonomy" id="2932255"/>
    <lineage>
        <taxon>Bacteria</taxon>
        <taxon>Bacillati</taxon>
        <taxon>Bacillota</taxon>
        <taxon>Bacilli</taxon>
        <taxon>Bacillales</taxon>
        <taxon>Bacillaceae</taxon>
        <taxon>Gracilibacillus</taxon>
    </lineage>
</organism>
<dbReference type="EMBL" id="CP095071">
    <property type="protein sequence ID" value="UOQ85421.1"/>
    <property type="molecule type" value="Genomic_DNA"/>
</dbReference>
<dbReference type="GO" id="GO:0008233">
    <property type="term" value="F:peptidase activity"/>
    <property type="evidence" value="ECO:0007669"/>
    <property type="project" value="UniProtKB-KW"/>
</dbReference>
<evidence type="ECO:0000313" key="6">
    <source>
        <dbReference type="EMBL" id="UOQ85421.1"/>
    </source>
</evidence>
<name>A0ABY4GM25_9BACI</name>
<dbReference type="PRINTS" id="PR00834">
    <property type="entry name" value="PROTEASES2C"/>
</dbReference>
<keyword evidence="5" id="KW-0472">Membrane</keyword>
<feature type="transmembrane region" description="Helical" evidence="5">
    <location>
        <begin position="7"/>
        <end position="29"/>
    </location>
</feature>
<dbReference type="PANTHER" id="PTHR43343:SF3">
    <property type="entry name" value="PROTEASE DO-LIKE 8, CHLOROPLASTIC"/>
    <property type="match status" value="1"/>
</dbReference>
<dbReference type="InterPro" id="IPR051201">
    <property type="entry name" value="Chloro_Bact_Ser_Proteases"/>
</dbReference>
<keyword evidence="7" id="KW-1185">Reference proteome</keyword>
<evidence type="ECO:0000256" key="2">
    <source>
        <dbReference type="ARBA" id="ARBA00022801"/>
    </source>
</evidence>
<dbReference type="Proteomes" id="UP000831537">
    <property type="component" value="Chromosome"/>
</dbReference>
<accession>A0ABY4GM25</accession>
<keyword evidence="1 6" id="KW-0645">Protease</keyword>
<proteinExistence type="predicted"/>
<dbReference type="RefSeq" id="WP_244744504.1">
    <property type="nucleotide sequence ID" value="NZ_CP095071.1"/>
</dbReference>